<keyword evidence="2" id="KW-1185">Reference proteome</keyword>
<dbReference type="EMBL" id="UYSU01039489">
    <property type="protein sequence ID" value="VDM01362.1"/>
    <property type="molecule type" value="Genomic_DNA"/>
</dbReference>
<reference evidence="1 2" key="2">
    <citation type="submission" date="2018-11" db="EMBL/GenBank/DDBJ databases">
        <authorList>
            <consortium name="Pathogen Informatics"/>
        </authorList>
    </citation>
    <scope>NUCLEOTIDE SEQUENCE [LARGE SCALE GENOMIC DNA]</scope>
    <source>
        <strain evidence="1 2">NST_G2</strain>
    </source>
</reference>
<dbReference type="Proteomes" id="UP000275846">
    <property type="component" value="Unassembled WGS sequence"/>
</dbReference>
<reference evidence="3" key="1">
    <citation type="submission" date="2016-06" db="UniProtKB">
        <authorList>
            <consortium name="WormBaseParasite"/>
        </authorList>
    </citation>
    <scope>IDENTIFICATION</scope>
</reference>
<gene>
    <name evidence="1" type="ORF">SSLN_LOCUS14976</name>
</gene>
<name>A0A183TES8_SCHSO</name>
<organism evidence="3">
    <name type="scientific">Schistocephalus solidus</name>
    <name type="common">Tapeworm</name>
    <dbReference type="NCBI Taxonomy" id="70667"/>
    <lineage>
        <taxon>Eukaryota</taxon>
        <taxon>Metazoa</taxon>
        <taxon>Spiralia</taxon>
        <taxon>Lophotrochozoa</taxon>
        <taxon>Platyhelminthes</taxon>
        <taxon>Cestoda</taxon>
        <taxon>Eucestoda</taxon>
        <taxon>Diphyllobothriidea</taxon>
        <taxon>Diphyllobothriidae</taxon>
        <taxon>Schistocephalus</taxon>
    </lineage>
</organism>
<proteinExistence type="predicted"/>
<evidence type="ECO:0000313" key="3">
    <source>
        <dbReference type="WBParaSite" id="SSLN_0001553701-mRNA-1"/>
    </source>
</evidence>
<evidence type="ECO:0000313" key="1">
    <source>
        <dbReference type="EMBL" id="VDM01362.1"/>
    </source>
</evidence>
<evidence type="ECO:0000313" key="2">
    <source>
        <dbReference type="Proteomes" id="UP000275846"/>
    </source>
</evidence>
<accession>A0A183TES8</accession>
<dbReference type="WBParaSite" id="SSLN_0001553701-mRNA-1">
    <property type="protein sequence ID" value="SSLN_0001553701-mRNA-1"/>
    <property type="gene ID" value="SSLN_0001553701"/>
</dbReference>
<sequence length="140" mass="15230">MQNTNRPVVTSLYKLLAQLLSGGRQQRPHRYCLAVTLSGSRPSRRPAATTAVKRASGRRRLLEARQVACRDGRSATVFPAHCPPVRLPYPLTHASPNPPPPNGGWAGRDFLGRHVVVTAPTNDLSEPSLSRALWASLVPP</sequence>
<protein>
    <submittedName>
        <fullName evidence="1 3">Uncharacterized protein</fullName>
    </submittedName>
</protein>
<dbReference type="AlphaFoldDB" id="A0A183TES8"/>